<accession>A0A4P6ZKM0</accession>
<dbReference type="KEGG" id="lji:ELX58_04035"/>
<dbReference type="PANTHER" id="PTHR21089">
    <property type="entry name" value="SHIKIMATE DEHYDROGENASE"/>
    <property type="match status" value="1"/>
</dbReference>
<evidence type="ECO:0000259" key="9">
    <source>
        <dbReference type="Pfam" id="PF18317"/>
    </source>
</evidence>
<dbReference type="HAMAP" id="MF_00222">
    <property type="entry name" value="Shikimate_DH_AroE"/>
    <property type="match status" value="1"/>
</dbReference>
<comment type="caution">
    <text evidence="7">Lacks conserved residue(s) required for the propagation of feature annotation.</text>
</comment>
<keyword evidence="11" id="KW-1185">Reference proteome</keyword>
<dbReference type="GO" id="GO:0019632">
    <property type="term" value="P:shikimate metabolic process"/>
    <property type="evidence" value="ECO:0007669"/>
    <property type="project" value="InterPro"/>
</dbReference>
<dbReference type="NCBIfam" id="TIGR00507">
    <property type="entry name" value="aroE"/>
    <property type="match status" value="1"/>
</dbReference>
<proteinExistence type="inferred from homology"/>
<dbReference type="InterPro" id="IPR036291">
    <property type="entry name" value="NAD(P)-bd_dom_sf"/>
</dbReference>
<feature type="binding site" evidence="7">
    <location>
        <begin position="21"/>
        <end position="23"/>
    </location>
    <ligand>
        <name>shikimate</name>
        <dbReference type="ChEBI" id="CHEBI:36208"/>
    </ligand>
</feature>
<dbReference type="AlphaFoldDB" id="A0A4P6ZKM0"/>
<dbReference type="GO" id="GO:0009423">
    <property type="term" value="P:chorismate biosynthetic process"/>
    <property type="evidence" value="ECO:0007669"/>
    <property type="project" value="UniProtKB-UniRule"/>
</dbReference>
<dbReference type="Pfam" id="PF08501">
    <property type="entry name" value="Shikimate_dh_N"/>
    <property type="match status" value="1"/>
</dbReference>
<feature type="binding site" evidence="7">
    <location>
        <position position="93"/>
    </location>
    <ligand>
        <name>shikimate</name>
        <dbReference type="ChEBI" id="CHEBI:36208"/>
    </ligand>
</feature>
<dbReference type="SUPFAM" id="SSF53223">
    <property type="entry name" value="Aminoacid dehydrogenase-like, N-terminal domain"/>
    <property type="match status" value="1"/>
</dbReference>
<dbReference type="InterPro" id="IPR011342">
    <property type="entry name" value="Shikimate_DH"/>
</dbReference>
<dbReference type="GO" id="GO:0008652">
    <property type="term" value="P:amino acid biosynthetic process"/>
    <property type="evidence" value="ECO:0007669"/>
    <property type="project" value="UniProtKB-KW"/>
</dbReference>
<dbReference type="EMBL" id="CP034726">
    <property type="protein sequence ID" value="QBP18321.1"/>
    <property type="molecule type" value="Genomic_DNA"/>
</dbReference>
<dbReference type="InterPro" id="IPR022893">
    <property type="entry name" value="Shikimate_DH_fam"/>
</dbReference>
<dbReference type="GO" id="GO:0050661">
    <property type="term" value="F:NADP binding"/>
    <property type="evidence" value="ECO:0007669"/>
    <property type="project" value="InterPro"/>
</dbReference>
<dbReference type="InterPro" id="IPR041121">
    <property type="entry name" value="SDH_C"/>
</dbReference>
<comment type="pathway">
    <text evidence="1 7">Metabolic intermediate biosynthesis; chorismate biosynthesis; chorismate from D-erythrose 4-phosphate and phosphoenolpyruvate: step 4/7.</text>
</comment>
<dbReference type="Gene3D" id="3.40.50.720">
    <property type="entry name" value="NAD(P)-binding Rossmann-like Domain"/>
    <property type="match status" value="1"/>
</dbReference>
<protein>
    <recommendedName>
        <fullName evidence="2 7">Shikimate dehydrogenase (NADP(+))</fullName>
        <shortName evidence="7">SDH</shortName>
        <ecNumber evidence="2 7">1.1.1.25</ecNumber>
    </recommendedName>
</protein>
<comment type="catalytic activity">
    <reaction evidence="7">
        <text>shikimate + NADP(+) = 3-dehydroshikimate + NADPH + H(+)</text>
        <dbReference type="Rhea" id="RHEA:17737"/>
        <dbReference type="ChEBI" id="CHEBI:15378"/>
        <dbReference type="ChEBI" id="CHEBI:16630"/>
        <dbReference type="ChEBI" id="CHEBI:36208"/>
        <dbReference type="ChEBI" id="CHEBI:57783"/>
        <dbReference type="ChEBI" id="CHEBI:58349"/>
        <dbReference type="EC" id="1.1.1.25"/>
    </reaction>
</comment>
<feature type="binding site" evidence="7">
    <location>
        <position position="236"/>
    </location>
    <ligand>
        <name>shikimate</name>
        <dbReference type="ChEBI" id="CHEBI:36208"/>
    </ligand>
</feature>
<gene>
    <name evidence="7 10" type="primary">aroE</name>
    <name evidence="10" type="ORF">ELX58_04035</name>
</gene>
<dbReference type="SUPFAM" id="SSF51735">
    <property type="entry name" value="NAD(P)-binding Rossmann-fold domains"/>
    <property type="match status" value="1"/>
</dbReference>
<dbReference type="Pfam" id="PF18317">
    <property type="entry name" value="SDH_C"/>
    <property type="match status" value="1"/>
</dbReference>
<keyword evidence="3 7" id="KW-0028">Amino-acid biosynthesis</keyword>
<dbReference type="UniPathway" id="UPA00053">
    <property type="reaction ID" value="UER00087"/>
</dbReference>
<dbReference type="GO" id="GO:0004764">
    <property type="term" value="F:shikimate 3-dehydrogenase (NADP+) activity"/>
    <property type="evidence" value="ECO:0007669"/>
    <property type="project" value="UniProtKB-UniRule"/>
</dbReference>
<dbReference type="InterPro" id="IPR046346">
    <property type="entry name" value="Aminoacid_DH-like_N_sf"/>
</dbReference>
<dbReference type="Proteomes" id="UP000294321">
    <property type="component" value="Chromosome"/>
</dbReference>
<feature type="binding site" evidence="7">
    <location>
        <position position="265"/>
    </location>
    <ligand>
        <name>shikimate</name>
        <dbReference type="ChEBI" id="CHEBI:36208"/>
    </ligand>
</feature>
<evidence type="ECO:0000256" key="3">
    <source>
        <dbReference type="ARBA" id="ARBA00022605"/>
    </source>
</evidence>
<evidence type="ECO:0000256" key="5">
    <source>
        <dbReference type="ARBA" id="ARBA00023002"/>
    </source>
</evidence>
<dbReference type="CDD" id="cd01065">
    <property type="entry name" value="NAD_bind_Shikimate_DH"/>
    <property type="match status" value="1"/>
</dbReference>
<evidence type="ECO:0000256" key="4">
    <source>
        <dbReference type="ARBA" id="ARBA00022857"/>
    </source>
</evidence>
<feature type="active site" description="Proton acceptor" evidence="7">
    <location>
        <position position="72"/>
    </location>
</feature>
<keyword evidence="6 7" id="KW-0057">Aromatic amino acid biosynthesis</keyword>
<evidence type="ECO:0000256" key="6">
    <source>
        <dbReference type="ARBA" id="ARBA00023141"/>
    </source>
</evidence>
<feature type="domain" description="SDH C-terminal" evidence="9">
    <location>
        <begin position="258"/>
        <end position="288"/>
    </location>
</feature>
<dbReference type="GO" id="GO:0009073">
    <property type="term" value="P:aromatic amino acid family biosynthetic process"/>
    <property type="evidence" value="ECO:0007669"/>
    <property type="project" value="UniProtKB-KW"/>
</dbReference>
<dbReference type="EC" id="1.1.1.25" evidence="2 7"/>
<evidence type="ECO:0000256" key="7">
    <source>
        <dbReference type="HAMAP-Rule" id="MF_00222"/>
    </source>
</evidence>
<name>A0A4P6ZKM0_9LACO</name>
<comment type="function">
    <text evidence="7">Involved in the biosynthesis of the chorismate, which leads to the biosynthesis of aromatic amino acids. Catalyzes the reversible NADPH linked reduction of 3-dehydroshikimate (DHSA) to yield shikimate (SA).</text>
</comment>
<dbReference type="OrthoDB" id="9792692at2"/>
<evidence type="ECO:0000313" key="11">
    <source>
        <dbReference type="Proteomes" id="UP000294321"/>
    </source>
</evidence>
<comment type="similarity">
    <text evidence="7">Belongs to the shikimate dehydrogenase family.</text>
</comment>
<dbReference type="RefSeq" id="WP_133441880.1">
    <property type="nucleotide sequence ID" value="NZ_CP034726.1"/>
</dbReference>
<sequence length="291" mass="32162">MVNIDGHTILTGVLAHPIRHSKSPLMHNNSFAKLHLNYVYLAFDALKNQFSDAVRAIRALDMRGINVSMPYKQAIMPYMDHLDETAKLAHAVNTVVNDHGVLTGYTTDGIGFVNSLLNRGIGIKGKNVIIVGAGGAATPISMQTAEEQPKQLLIFNRKNGHSFRNAERNAKLINKSHPGLAKVFDLNDRAKLKAALHDCDIFCDATSVGFGKLKDQSVVTDPSWFHPDMVVYDTVYAPLETCLMDVAKKAHVKHVYNGLGMLLEQGAASFKLWTGKRMPVDYIRKLLLKSK</sequence>
<keyword evidence="4 7" id="KW-0521">NADP</keyword>
<feature type="binding site" evidence="7">
    <location>
        <position position="68"/>
    </location>
    <ligand>
        <name>shikimate</name>
        <dbReference type="ChEBI" id="CHEBI:36208"/>
    </ligand>
</feature>
<feature type="domain" description="Shikimate dehydrogenase substrate binding N-terminal" evidence="8">
    <location>
        <begin position="13"/>
        <end position="95"/>
    </location>
</feature>
<dbReference type="Gene3D" id="3.40.50.10860">
    <property type="entry name" value="Leucine Dehydrogenase, chain A, domain 1"/>
    <property type="match status" value="1"/>
</dbReference>
<comment type="subunit">
    <text evidence="7">Homodimer.</text>
</comment>
<organism evidence="10 11">
    <name type="scientific">Acetilactobacillus jinshanensis</name>
    <dbReference type="NCBI Taxonomy" id="1720083"/>
    <lineage>
        <taxon>Bacteria</taxon>
        <taxon>Bacillati</taxon>
        <taxon>Bacillota</taxon>
        <taxon>Bacilli</taxon>
        <taxon>Lactobacillales</taxon>
        <taxon>Lactobacillaceae</taxon>
        <taxon>Acetilactobacillus</taxon>
    </lineage>
</organism>
<reference evidence="11" key="1">
    <citation type="submission" date="2018-12" db="EMBL/GenBank/DDBJ databases">
        <title>A new species of lactobacillus.</title>
        <authorList>
            <person name="Jian Y."/>
            <person name="Xin L."/>
            <person name="Hong Z.J."/>
            <person name="Ming L.Z."/>
            <person name="Hong X.Z."/>
        </authorList>
    </citation>
    <scope>NUCLEOTIDE SEQUENCE [LARGE SCALE GENOMIC DNA]</scope>
    <source>
        <strain evidence="11">HSLZ-75</strain>
    </source>
</reference>
<evidence type="ECO:0000256" key="1">
    <source>
        <dbReference type="ARBA" id="ARBA00004871"/>
    </source>
</evidence>
<keyword evidence="5 7" id="KW-0560">Oxidoreductase</keyword>
<evidence type="ECO:0000256" key="2">
    <source>
        <dbReference type="ARBA" id="ARBA00012962"/>
    </source>
</evidence>
<dbReference type="InterPro" id="IPR013708">
    <property type="entry name" value="Shikimate_DH-bd_N"/>
</dbReference>
<feature type="binding site" evidence="7">
    <location>
        <position position="108"/>
    </location>
    <ligand>
        <name>shikimate</name>
        <dbReference type="ChEBI" id="CHEBI:36208"/>
    </ligand>
</feature>
<feature type="binding site" evidence="7">
    <location>
        <position position="234"/>
    </location>
    <ligand>
        <name>NADP(+)</name>
        <dbReference type="ChEBI" id="CHEBI:58349"/>
    </ligand>
</feature>
<feature type="binding site" evidence="7">
    <location>
        <begin position="132"/>
        <end position="136"/>
    </location>
    <ligand>
        <name>NADP(+)</name>
        <dbReference type="ChEBI" id="CHEBI:58349"/>
    </ligand>
</feature>
<evidence type="ECO:0000313" key="10">
    <source>
        <dbReference type="EMBL" id="QBP18321.1"/>
    </source>
</evidence>
<feature type="binding site" evidence="7">
    <location>
        <position position="84"/>
    </location>
    <ligand>
        <name>NADP(+)</name>
        <dbReference type="ChEBI" id="CHEBI:58349"/>
    </ligand>
</feature>
<dbReference type="PANTHER" id="PTHR21089:SF1">
    <property type="entry name" value="BIFUNCTIONAL 3-DEHYDROQUINATE DEHYDRATASE_SHIKIMATE DEHYDROGENASE, CHLOROPLASTIC"/>
    <property type="match status" value="1"/>
</dbReference>
<evidence type="ECO:0000259" key="8">
    <source>
        <dbReference type="Pfam" id="PF08501"/>
    </source>
</evidence>
<feature type="binding site" evidence="7">
    <location>
        <position position="258"/>
    </location>
    <ligand>
        <name>NADP(+)</name>
        <dbReference type="ChEBI" id="CHEBI:58349"/>
    </ligand>
</feature>